<reference evidence="3 4" key="1">
    <citation type="submission" date="2024-09" db="EMBL/GenBank/DDBJ databases">
        <authorList>
            <person name="Sun Q."/>
            <person name="Mori K."/>
        </authorList>
    </citation>
    <scope>NUCLEOTIDE SEQUENCE [LARGE SCALE GENOMIC DNA]</scope>
    <source>
        <strain evidence="3 4">NCAIM B.02529</strain>
    </source>
</reference>
<dbReference type="PANTHER" id="PTHR48081:SF8">
    <property type="entry name" value="ALPHA_BETA HYDROLASE FOLD-3 DOMAIN-CONTAINING PROTEIN-RELATED"/>
    <property type="match status" value="1"/>
</dbReference>
<keyword evidence="1 3" id="KW-0378">Hydrolase</keyword>
<accession>A0ABV6LQ85</accession>
<dbReference type="Proteomes" id="UP001589836">
    <property type="component" value="Unassembled WGS sequence"/>
</dbReference>
<dbReference type="InterPro" id="IPR029058">
    <property type="entry name" value="AB_hydrolase_fold"/>
</dbReference>
<protein>
    <submittedName>
        <fullName evidence="3">Alpha/beta hydrolase</fullName>
    </submittedName>
</protein>
<dbReference type="PANTHER" id="PTHR48081">
    <property type="entry name" value="AB HYDROLASE SUPERFAMILY PROTEIN C4A8.06C"/>
    <property type="match status" value="1"/>
</dbReference>
<dbReference type="InterPro" id="IPR050300">
    <property type="entry name" value="GDXG_lipolytic_enzyme"/>
</dbReference>
<evidence type="ECO:0000313" key="4">
    <source>
        <dbReference type="Proteomes" id="UP001589836"/>
    </source>
</evidence>
<sequence>MRKEVDQETIQLLNKIGRRMKELEHPPLAATTPEMSRYYYEEARAFFTPLDVEGINVLQFEIGKHSIPIRIYRPTNLEEAPIELFFHGGGWVFGHIDSVDSFCRYMAKEINGIVISVGYRLSPENPFPAPLEDALDVVEWVTRHKSIHKGDITRLGVGGESSGANIAAALTIMLRDREVADVHHQFLITPVTNFHFDTPSYRENFTYNLTTEKMKWFWNHYLPNEEAGLHPLASPLQVEDPKGLPTALIVTAEYDPLRSEGAAYAEMLDSHGVEVNHLHFTSLVHSFINMMGEVKKAKEAVDSMLSQLKRSIQKESGVV</sequence>
<keyword evidence="4" id="KW-1185">Reference proteome</keyword>
<dbReference type="RefSeq" id="WP_377348398.1">
    <property type="nucleotide sequence ID" value="NZ_JBHLTP010000011.1"/>
</dbReference>
<evidence type="ECO:0000256" key="1">
    <source>
        <dbReference type="ARBA" id="ARBA00022801"/>
    </source>
</evidence>
<comment type="caution">
    <text evidence="3">The sequence shown here is derived from an EMBL/GenBank/DDBJ whole genome shotgun (WGS) entry which is preliminary data.</text>
</comment>
<dbReference type="Pfam" id="PF07859">
    <property type="entry name" value="Abhydrolase_3"/>
    <property type="match status" value="1"/>
</dbReference>
<dbReference type="SUPFAM" id="SSF53474">
    <property type="entry name" value="alpha/beta-Hydrolases"/>
    <property type="match status" value="1"/>
</dbReference>
<dbReference type="GO" id="GO:0016787">
    <property type="term" value="F:hydrolase activity"/>
    <property type="evidence" value="ECO:0007669"/>
    <property type="project" value="UniProtKB-KW"/>
</dbReference>
<dbReference type="EMBL" id="JBHLTP010000011">
    <property type="protein sequence ID" value="MFC0524429.1"/>
    <property type="molecule type" value="Genomic_DNA"/>
</dbReference>
<proteinExistence type="predicted"/>
<dbReference type="InterPro" id="IPR013094">
    <property type="entry name" value="AB_hydrolase_3"/>
</dbReference>
<feature type="domain" description="Alpha/beta hydrolase fold-3" evidence="2">
    <location>
        <begin position="84"/>
        <end position="288"/>
    </location>
</feature>
<dbReference type="Gene3D" id="3.40.50.1820">
    <property type="entry name" value="alpha/beta hydrolase"/>
    <property type="match status" value="1"/>
</dbReference>
<gene>
    <name evidence="3" type="ORF">ACFFGV_12715</name>
</gene>
<evidence type="ECO:0000313" key="3">
    <source>
        <dbReference type="EMBL" id="MFC0524429.1"/>
    </source>
</evidence>
<name>A0ABV6LQ85_9BACI</name>
<evidence type="ECO:0000259" key="2">
    <source>
        <dbReference type="Pfam" id="PF07859"/>
    </source>
</evidence>
<organism evidence="3 4">
    <name type="scientific">Pontibacillus salicampi</name>
    <dbReference type="NCBI Taxonomy" id="1449801"/>
    <lineage>
        <taxon>Bacteria</taxon>
        <taxon>Bacillati</taxon>
        <taxon>Bacillota</taxon>
        <taxon>Bacilli</taxon>
        <taxon>Bacillales</taxon>
        <taxon>Bacillaceae</taxon>
        <taxon>Pontibacillus</taxon>
    </lineage>
</organism>